<comment type="caution">
    <text evidence="3">The sequence shown here is derived from an EMBL/GenBank/DDBJ whole genome shotgun (WGS) entry which is preliminary data.</text>
</comment>
<evidence type="ECO:0000313" key="4">
    <source>
        <dbReference type="Proteomes" id="UP000663832"/>
    </source>
</evidence>
<accession>A0A814N7B6</accession>
<sequence length="136" mass="16399">MLKKSNENISSNEQIFENEKEKLITNSHKNRSFINNILKSNDEHAIKKLFEEYFYLHAKNNNHDRITWDELRFIINEILQRNNDELILSEASKLFYQMYQLQYNSTVSSKNEMKQLSPKRIKSEQELLKSKNENKK</sequence>
<evidence type="ECO:0000313" key="2">
    <source>
        <dbReference type="EMBL" id="CAF0932773.1"/>
    </source>
</evidence>
<dbReference type="EMBL" id="CAJNOM010000121">
    <property type="protein sequence ID" value="CAF1089398.1"/>
    <property type="molecule type" value="Genomic_DNA"/>
</dbReference>
<gene>
    <name evidence="2" type="ORF">BJG266_LOCUS12192</name>
    <name evidence="3" type="ORF">QVE165_LOCUS19677</name>
</gene>
<dbReference type="OrthoDB" id="10078706at2759"/>
<feature type="region of interest" description="Disordered" evidence="1">
    <location>
        <begin position="110"/>
        <end position="136"/>
    </location>
</feature>
<protein>
    <submittedName>
        <fullName evidence="3">Uncharacterized protein</fullName>
    </submittedName>
</protein>
<dbReference type="EMBL" id="CAJNOI010000046">
    <property type="protein sequence ID" value="CAF0932773.1"/>
    <property type="molecule type" value="Genomic_DNA"/>
</dbReference>
<feature type="compositionally biased region" description="Basic and acidic residues" evidence="1">
    <location>
        <begin position="121"/>
        <end position="136"/>
    </location>
</feature>
<reference evidence="3" key="1">
    <citation type="submission" date="2021-02" db="EMBL/GenBank/DDBJ databases">
        <authorList>
            <person name="Nowell W R."/>
        </authorList>
    </citation>
    <scope>NUCLEOTIDE SEQUENCE</scope>
</reference>
<name>A0A814N7B6_9BILA</name>
<evidence type="ECO:0000256" key="1">
    <source>
        <dbReference type="SAM" id="MobiDB-lite"/>
    </source>
</evidence>
<dbReference type="Proteomes" id="UP000663832">
    <property type="component" value="Unassembled WGS sequence"/>
</dbReference>
<keyword evidence="4" id="KW-1185">Reference proteome</keyword>
<dbReference type="Proteomes" id="UP000663877">
    <property type="component" value="Unassembled WGS sequence"/>
</dbReference>
<proteinExistence type="predicted"/>
<organism evidence="3 4">
    <name type="scientific">Adineta steineri</name>
    <dbReference type="NCBI Taxonomy" id="433720"/>
    <lineage>
        <taxon>Eukaryota</taxon>
        <taxon>Metazoa</taxon>
        <taxon>Spiralia</taxon>
        <taxon>Gnathifera</taxon>
        <taxon>Rotifera</taxon>
        <taxon>Eurotatoria</taxon>
        <taxon>Bdelloidea</taxon>
        <taxon>Adinetida</taxon>
        <taxon>Adinetidae</taxon>
        <taxon>Adineta</taxon>
    </lineage>
</organism>
<dbReference type="AlphaFoldDB" id="A0A814N7B6"/>
<evidence type="ECO:0000313" key="3">
    <source>
        <dbReference type="EMBL" id="CAF1089398.1"/>
    </source>
</evidence>